<dbReference type="Gene3D" id="2.170.130.10">
    <property type="entry name" value="TonB-dependent receptor, plug domain"/>
    <property type="match status" value="1"/>
</dbReference>
<comment type="caution">
    <text evidence="8">The sequence shown here is derived from an EMBL/GenBank/DDBJ whole genome shotgun (WGS) entry which is preliminary data.</text>
</comment>
<evidence type="ECO:0000259" key="6">
    <source>
        <dbReference type="Pfam" id="PF00593"/>
    </source>
</evidence>
<dbReference type="NCBIfam" id="TIGR01782">
    <property type="entry name" value="TonB-Xanth-Caul"/>
    <property type="match status" value="1"/>
</dbReference>
<reference evidence="8 9" key="1">
    <citation type="submission" date="2023-10" db="EMBL/GenBank/DDBJ databases">
        <title>Glaciecola aquimarina strain GGW-M5 nov., isolated from a coastal seawater.</title>
        <authorList>
            <person name="Bayburt H."/>
            <person name="Kim J.M."/>
            <person name="Choi B.J."/>
            <person name="Jeon C.O."/>
        </authorList>
    </citation>
    <scope>NUCLEOTIDE SEQUENCE [LARGE SCALE GENOMIC DNA]</scope>
    <source>
        <strain evidence="8 9">KCTC 32108</strain>
    </source>
</reference>
<dbReference type="PANTHER" id="PTHR40980:SF3">
    <property type="entry name" value="TONB-DEPENDENT RECEPTOR-LIKE BETA-BARREL DOMAIN-CONTAINING PROTEIN"/>
    <property type="match status" value="1"/>
</dbReference>
<feature type="signal peptide" evidence="5">
    <location>
        <begin position="1"/>
        <end position="28"/>
    </location>
</feature>
<accession>A0ABU3SYC8</accession>
<comment type="subcellular location">
    <subcellularLocation>
        <location evidence="1 4">Cell outer membrane</location>
    </subcellularLocation>
</comment>
<evidence type="ECO:0000256" key="3">
    <source>
        <dbReference type="ARBA" id="ARBA00023237"/>
    </source>
</evidence>
<feature type="domain" description="TonB-dependent receptor-like beta-barrel" evidence="6">
    <location>
        <begin position="770"/>
        <end position="1096"/>
    </location>
</feature>
<comment type="similarity">
    <text evidence="4">Belongs to the TonB-dependent receptor family.</text>
</comment>
<proteinExistence type="inferred from homology"/>
<dbReference type="Proteomes" id="UP001247805">
    <property type="component" value="Unassembled WGS sequence"/>
</dbReference>
<feature type="chain" id="PRO_5046746729" evidence="5">
    <location>
        <begin position="29"/>
        <end position="1147"/>
    </location>
</feature>
<keyword evidence="4" id="KW-0798">TonB box</keyword>
<gene>
    <name evidence="8" type="ORF">RS130_14820</name>
</gene>
<dbReference type="Gene3D" id="2.40.170.20">
    <property type="entry name" value="TonB-dependent receptor, beta-barrel domain"/>
    <property type="match status" value="2"/>
</dbReference>
<dbReference type="Pfam" id="PF00593">
    <property type="entry name" value="TonB_dep_Rec_b-barrel"/>
    <property type="match status" value="1"/>
</dbReference>
<keyword evidence="3" id="KW-0998">Cell outer membrane</keyword>
<dbReference type="EMBL" id="JAWDIO010000002">
    <property type="protein sequence ID" value="MDU0355006.1"/>
    <property type="molecule type" value="Genomic_DNA"/>
</dbReference>
<evidence type="ECO:0000256" key="5">
    <source>
        <dbReference type="SAM" id="SignalP"/>
    </source>
</evidence>
<keyword evidence="9" id="KW-1185">Reference proteome</keyword>
<feature type="domain" description="TonB-dependent receptor plug" evidence="7">
    <location>
        <begin position="57"/>
        <end position="164"/>
    </location>
</feature>
<dbReference type="RefSeq" id="WP_316026566.1">
    <property type="nucleotide sequence ID" value="NZ_JAWDIO010000002.1"/>
</dbReference>
<dbReference type="InterPro" id="IPR036942">
    <property type="entry name" value="Beta-barrel_TonB_sf"/>
</dbReference>
<keyword evidence="2 4" id="KW-0472">Membrane</keyword>
<dbReference type="InterPro" id="IPR012910">
    <property type="entry name" value="Plug_dom"/>
</dbReference>
<evidence type="ECO:0000313" key="9">
    <source>
        <dbReference type="Proteomes" id="UP001247805"/>
    </source>
</evidence>
<evidence type="ECO:0000256" key="1">
    <source>
        <dbReference type="ARBA" id="ARBA00004442"/>
    </source>
</evidence>
<name>A0ABU3SYC8_9ALTE</name>
<organism evidence="8 9">
    <name type="scientific">Paraglaciecola aquimarina</name>
    <dbReference type="NCBI Taxonomy" id="1235557"/>
    <lineage>
        <taxon>Bacteria</taxon>
        <taxon>Pseudomonadati</taxon>
        <taxon>Pseudomonadota</taxon>
        <taxon>Gammaproteobacteria</taxon>
        <taxon>Alteromonadales</taxon>
        <taxon>Alteromonadaceae</taxon>
        <taxon>Paraglaciecola</taxon>
    </lineage>
</organism>
<dbReference type="InterPro" id="IPR010104">
    <property type="entry name" value="TonB_rcpt_bac"/>
</dbReference>
<dbReference type="InterPro" id="IPR000531">
    <property type="entry name" value="Beta-barrel_TonB"/>
</dbReference>
<evidence type="ECO:0000313" key="8">
    <source>
        <dbReference type="EMBL" id="MDU0355006.1"/>
    </source>
</evidence>
<sequence length="1147" mass="128411">MKNKFRLKPIALAMMPMLLGSSANLAIAQENTDNEDEVEVIEVTGFKGSLLKSLNNKRTADSITDSIFAEDIGKSADQDIGEALQRVTGVSIQRGEGAGATEGTTVTVRGAGPNLNNITLNGVILTGNTENQAVDLSAFSSDILNSIEVFKTSSADQDEGSLGATVQLKTFRPLNSTEDRKVFEIQGRYDDYVGENDYKLSGSYSTKLLDNTLGIYITAFSETQAARRDMFFTNNLEKFTAPNAIDASTGEPINSVDSDGNIIGDPIQGYVNSQNGYKLFQNNLERDGLTASIQWLVTDDTELNFNVTMSDQYRETNDNTLSILPYLGPYYDYDIEKLTDASNPWLVYDPTSQMFIQKLDRMARGRTIGEYSGINTENRIYNLELTHNFTDNLKMDFRYGYSKTKATDDHYAYISTGNAQHVPIDLLESLPHDQLQPVGYDCRTGVCNVINGSGIVEYGPDLTTENFTNNADHPAGHPYLGFDDLAQYPHTQTGHRYTTVNGELSNEPNMDNTIYTGYNPDDIQSMTLAQGYTRDRNMYDKQQSVYLDFDWFVDFGPITFLEFGAKYQKQDKDIFNQRHFFNDVPANRPVNIETEFSVGSVRVDEVTNGVTPYGDSFLADLGYPRTNITDGWYTVDPDKALLAIFGTRDVVRATDLGNSRFISPENKAAYVKTNFTLLDDDLTGNFGLRYVKSAVESIGYSGVNFQIPNVTNRELVRIGQDSSLPACTDDQIYDEDGLVRPAGGLDANGKWSPLADQMCFHEDYDFGRDATLSQRYFDYRYPVVDKYASTATNEEENWLPSLTLNYSLNDETVIRFAASKTISRPNLDDRRPTNSYAEAVWGASISRATLKNPNLKNLQSKNIDLSYEWYFNEGGALSIALYNKEMSNIPETVTIQSHWLDLRGMTTEELSQLSFTDVLIEKPADKSLKHDELEASGIDCLENRRHRWQSIGLVESEDCDIINVQQVRNASGATNRGIEIGYNQNYDFLPGWLSGLGTAFNYTYSDSKTNAESGALGADFKAMPLANVSKHTYNLSTFWEKDGNLIRLAYNYRSDSLANRNFVNGALWNEGSGQLDISGTYKLNDHFTITFNAVNVNNRKNRQYYTNVKDSDFVIEGDALEDSVNKSRTIREWVSGTVYRLGLRGTF</sequence>
<evidence type="ECO:0000256" key="4">
    <source>
        <dbReference type="RuleBase" id="RU003357"/>
    </source>
</evidence>
<keyword evidence="8" id="KW-0675">Receptor</keyword>
<dbReference type="PANTHER" id="PTHR40980">
    <property type="entry name" value="PLUG DOMAIN-CONTAINING PROTEIN"/>
    <property type="match status" value="1"/>
</dbReference>
<dbReference type="SUPFAM" id="SSF56935">
    <property type="entry name" value="Porins"/>
    <property type="match status" value="1"/>
</dbReference>
<evidence type="ECO:0000259" key="7">
    <source>
        <dbReference type="Pfam" id="PF07715"/>
    </source>
</evidence>
<keyword evidence="5" id="KW-0732">Signal</keyword>
<dbReference type="InterPro" id="IPR037066">
    <property type="entry name" value="Plug_dom_sf"/>
</dbReference>
<dbReference type="Pfam" id="PF07715">
    <property type="entry name" value="Plug"/>
    <property type="match status" value="1"/>
</dbReference>
<protein>
    <submittedName>
        <fullName evidence="8">TonB-dependent receptor</fullName>
    </submittedName>
</protein>
<evidence type="ECO:0000256" key="2">
    <source>
        <dbReference type="ARBA" id="ARBA00023136"/>
    </source>
</evidence>